<dbReference type="InterPro" id="IPR017455">
    <property type="entry name" value="Znf_FYVE-rel"/>
</dbReference>
<evidence type="ECO:0000256" key="2">
    <source>
        <dbReference type="ARBA" id="ARBA00022771"/>
    </source>
</evidence>
<feature type="region of interest" description="Disordered" evidence="5">
    <location>
        <begin position="1"/>
        <end position="20"/>
    </location>
</feature>
<dbReference type="SMART" id="SM00064">
    <property type="entry name" value="FYVE"/>
    <property type="match status" value="1"/>
</dbReference>
<feature type="compositionally biased region" description="Polar residues" evidence="5">
    <location>
        <begin position="265"/>
        <end position="275"/>
    </location>
</feature>
<dbReference type="PANTHER" id="PTHR46319:SF3">
    <property type="entry name" value="ZINC FINGER FYVE DOMAIN-CONTAINING PROTEIN"/>
    <property type="match status" value="1"/>
</dbReference>
<feature type="region of interest" description="Disordered" evidence="5">
    <location>
        <begin position="485"/>
        <end position="506"/>
    </location>
</feature>
<dbReference type="SUPFAM" id="SSF57903">
    <property type="entry name" value="FYVE/PHD zinc finger"/>
    <property type="match status" value="1"/>
</dbReference>
<feature type="compositionally biased region" description="Polar residues" evidence="5">
    <location>
        <begin position="7"/>
        <end position="20"/>
    </location>
</feature>
<evidence type="ECO:0000256" key="5">
    <source>
        <dbReference type="SAM" id="MobiDB-lite"/>
    </source>
</evidence>
<dbReference type="CDD" id="cd15729">
    <property type="entry name" value="FYVE_endofin"/>
    <property type="match status" value="1"/>
</dbReference>
<evidence type="ECO:0000259" key="6">
    <source>
        <dbReference type="PROSITE" id="PS50178"/>
    </source>
</evidence>
<keyword evidence="7" id="KW-1185">Reference proteome</keyword>
<sequence length="1203" mass="134186">MCDFGRSLSSNAVPMDNTTLPDMDELLDRLERETPSMVGLQPQFSLMAAVSPIQHAPVAIKAEGQIGVDQRPVSTPPPLPHNLWKKIQNERMIGQPHEEQCPSVFKRGNDDRTGEDIYGQIDRMAAQIKAEELDHEAENEPRKEEECDGDFADQFIALERVTSSSSGLAHSQPSSNNKCLESYVEEMVESILAQIMTEQIHCATTNETGKDENESSQIVEEEKLPDKEGERREKANVVEEAEKVIGEFLLEPISAASSSALSPADPQQTNHSPTKNQRRNRPLATVHDLSAALDEFKLTESELQLGKKRPYWIPDEDCLDCMLCSTRFSIVNRRHHCRACGRVLCRACCSQRRQLAYMEEKEGKQRVCVPCNRTLDRIEDGTLTAMTTKMDKFLLPMRHDNGRNRKIAELSQRQSLEEGGTSRPKKKSLLKQPPFLAGDSAVAVEHRPAAEVGPSGSNASQTTEGKQPASSLTMAVAAAGKRSVTFRDGVNPGHDSGPNSANSSTNALNCAATESVESSSPYRWLISGSDRSTSSSDSSAKMPSVQTTGNDVPVPSNNNKKLPRKMSRRSRDRRMEEEGQSLLLPKSDGTTDQQQRTCRIWLVERRIDGVEELVQRDLADVGLNVSEEDNNFEDGKEWTIALRRNFHLRIERKKIRGEDGFPTLAVSTRGLAAIGVDELFLAFQYDPEKFAEKDEPKWELLALLQQFDLIFQHCLDAQDDSSVDHQMGIRKCISRMAQLYPLLRKGRPLFGHKAASILFQRPHPKQSFANFHPPSGPFLVGVFVQEEELPWAMCVPCRVLLRLGMLSGEYPFPVVNVRRERPLFTTGAVQASVLKVLNDFRHWSYRMARLCGCSVAIRDMCTDVILSPWALDEVRQIVATNRNMIGWALSELCVVADTEEGSAEIDSHLVCVQEEGDDGGASFVTRIFSRNDNTIDTTALTTRKATGASFVIFDGALRGSERLLVSLVEDGLVVRLHADLMEELVKALMAGDSFSATNEQGHRFSVSFQCQDGPSSPNVDGWHKSSSSSISRWTPGALQSPIDGRPLDGHVQYGLDRSRLLRSLIFFQFSSEWALRLSAVINMLPGKFPSALQPRFFDLCEQLTTQIVPTLEPFLQELIAVEQRSISLRVHVDGEAISYETEKWSALPEQHFVWTVTLDEQLIPFLYALCTWLPSVLFVELHTFIVSARPLPALSVPDNSSDL</sequence>
<dbReference type="InterPro" id="IPR011011">
    <property type="entry name" value="Znf_FYVE_PHD"/>
</dbReference>
<dbReference type="PROSITE" id="PS50178">
    <property type="entry name" value="ZF_FYVE"/>
    <property type="match status" value="1"/>
</dbReference>
<feature type="region of interest" description="Disordered" evidence="5">
    <location>
        <begin position="397"/>
        <end position="435"/>
    </location>
</feature>
<dbReference type="InterPro" id="IPR013083">
    <property type="entry name" value="Znf_RING/FYVE/PHD"/>
</dbReference>
<keyword evidence="2 4" id="KW-0863">Zinc-finger</keyword>
<evidence type="ECO:0000256" key="3">
    <source>
        <dbReference type="ARBA" id="ARBA00022833"/>
    </source>
</evidence>
<feature type="compositionally biased region" description="Low complexity" evidence="5">
    <location>
        <begin position="527"/>
        <end position="539"/>
    </location>
</feature>
<dbReference type="Gene3D" id="3.30.1360.220">
    <property type="entry name" value="Domain of unknown function (DUF3480), N-terminal subdomain"/>
    <property type="match status" value="1"/>
</dbReference>
<feature type="region of interest" description="Disordered" evidence="5">
    <location>
        <begin position="448"/>
        <end position="473"/>
    </location>
</feature>
<dbReference type="InterPro" id="IPR000306">
    <property type="entry name" value="Znf_FYVE"/>
</dbReference>
<dbReference type="PANTHER" id="PTHR46319">
    <property type="entry name" value="ZINC FINGER FYVE DOMAIN-CONTAINING PROTEIN"/>
    <property type="match status" value="1"/>
</dbReference>
<feature type="compositionally biased region" description="Basic residues" evidence="5">
    <location>
        <begin position="561"/>
        <end position="572"/>
    </location>
</feature>
<dbReference type="GO" id="GO:0016197">
    <property type="term" value="P:endosomal transport"/>
    <property type="evidence" value="ECO:0007669"/>
    <property type="project" value="TreeGrafter"/>
</dbReference>
<keyword evidence="1" id="KW-0479">Metal-binding</keyword>
<organism evidence="7 8">
    <name type="scientific">Globodera pallida</name>
    <name type="common">Potato cyst nematode worm</name>
    <name type="synonym">Heterodera pallida</name>
    <dbReference type="NCBI Taxonomy" id="36090"/>
    <lineage>
        <taxon>Eukaryota</taxon>
        <taxon>Metazoa</taxon>
        <taxon>Ecdysozoa</taxon>
        <taxon>Nematoda</taxon>
        <taxon>Chromadorea</taxon>
        <taxon>Rhabditida</taxon>
        <taxon>Tylenchina</taxon>
        <taxon>Tylenchomorpha</taxon>
        <taxon>Tylenchoidea</taxon>
        <taxon>Heteroderidae</taxon>
        <taxon>Heteroderinae</taxon>
        <taxon>Globodera</taxon>
    </lineage>
</organism>
<dbReference type="Proteomes" id="UP000050741">
    <property type="component" value="Unassembled WGS sequence"/>
</dbReference>
<feature type="compositionally biased region" description="Basic and acidic residues" evidence="5">
    <location>
        <begin position="220"/>
        <end position="235"/>
    </location>
</feature>
<evidence type="ECO:0000256" key="4">
    <source>
        <dbReference type="PROSITE-ProRule" id="PRU00091"/>
    </source>
</evidence>
<feature type="compositionally biased region" description="Basic and acidic residues" evidence="5">
    <location>
        <begin position="397"/>
        <end position="408"/>
    </location>
</feature>
<feature type="domain" description="FYVE-type" evidence="6">
    <location>
        <begin position="315"/>
        <end position="376"/>
    </location>
</feature>
<keyword evidence="3" id="KW-0862">Zinc</keyword>
<dbReference type="Gene3D" id="3.30.40.10">
    <property type="entry name" value="Zinc/RING finger domain, C3HC4 (zinc finger)"/>
    <property type="match status" value="1"/>
</dbReference>
<dbReference type="Gene3D" id="3.30.500.40">
    <property type="match status" value="1"/>
</dbReference>
<dbReference type="WBParaSite" id="GPLIN_000281900">
    <property type="protein sequence ID" value="GPLIN_000281900"/>
    <property type="gene ID" value="GPLIN_000281900"/>
</dbReference>
<reference evidence="8" key="3">
    <citation type="submission" date="2016-06" db="UniProtKB">
        <authorList>
            <consortium name="WormBaseParasite"/>
        </authorList>
    </citation>
    <scope>IDENTIFICATION</scope>
</reference>
<accession>A0A183BQD3</accession>
<dbReference type="AlphaFoldDB" id="A0A183BQD3"/>
<name>A0A183BQD3_GLOPA</name>
<feature type="region of interest" description="Disordered" evidence="5">
    <location>
        <begin position="522"/>
        <end position="591"/>
    </location>
</feature>
<feature type="compositionally biased region" description="Polar residues" evidence="5">
    <location>
        <begin position="455"/>
        <end position="473"/>
    </location>
</feature>
<dbReference type="Pfam" id="PF01363">
    <property type="entry name" value="FYVE"/>
    <property type="match status" value="1"/>
</dbReference>
<protein>
    <submittedName>
        <fullName evidence="8">FYVE-type domain-containing protein</fullName>
    </submittedName>
</protein>
<feature type="compositionally biased region" description="Polar residues" evidence="5">
    <location>
        <begin position="497"/>
        <end position="506"/>
    </location>
</feature>
<dbReference type="GO" id="GO:0031901">
    <property type="term" value="C:early endosome membrane"/>
    <property type="evidence" value="ECO:0007669"/>
    <property type="project" value="TreeGrafter"/>
</dbReference>
<reference evidence="7" key="1">
    <citation type="submission" date="2013-12" db="EMBL/GenBank/DDBJ databases">
        <authorList>
            <person name="Aslett M."/>
        </authorList>
    </citation>
    <scope>NUCLEOTIDE SEQUENCE [LARGE SCALE GENOMIC DNA]</scope>
    <source>
        <strain evidence="7">Lindley</strain>
    </source>
</reference>
<evidence type="ECO:0000256" key="1">
    <source>
        <dbReference type="ARBA" id="ARBA00022723"/>
    </source>
</evidence>
<feature type="compositionally biased region" description="Polar residues" evidence="5">
    <location>
        <begin position="544"/>
        <end position="560"/>
    </location>
</feature>
<dbReference type="Pfam" id="PF11979">
    <property type="entry name" value="SARA_C"/>
    <property type="match status" value="1"/>
</dbReference>
<reference evidence="7" key="2">
    <citation type="submission" date="2014-05" db="EMBL/GenBank/DDBJ databases">
        <title>The genome and life-stage specific transcriptomes of Globodera pallida elucidate key aspects of plant parasitism by a cyst nematode.</title>
        <authorList>
            <person name="Cotton J.A."/>
            <person name="Lilley C.J."/>
            <person name="Jones L.M."/>
            <person name="Kikuchi T."/>
            <person name="Reid A.J."/>
            <person name="Thorpe P."/>
            <person name="Tsai I.J."/>
            <person name="Beasley H."/>
            <person name="Blok V."/>
            <person name="Cock P.J.A."/>
            <person name="Van den Akker S.E."/>
            <person name="Holroyd N."/>
            <person name="Hunt M."/>
            <person name="Mantelin S."/>
            <person name="Naghra H."/>
            <person name="Pain A."/>
            <person name="Palomares-Rius J.E."/>
            <person name="Zarowiecki M."/>
            <person name="Berriman M."/>
            <person name="Jones J.T."/>
            <person name="Urwin P.E."/>
        </authorList>
    </citation>
    <scope>NUCLEOTIDE SEQUENCE [LARGE SCALE GENOMIC DNA]</scope>
    <source>
        <strain evidence="7">Lindley</strain>
    </source>
</reference>
<feature type="region of interest" description="Disordered" evidence="5">
    <location>
        <begin position="257"/>
        <end position="281"/>
    </location>
</feature>
<evidence type="ECO:0000313" key="7">
    <source>
        <dbReference type="Proteomes" id="UP000050741"/>
    </source>
</evidence>
<proteinExistence type="predicted"/>
<feature type="region of interest" description="Disordered" evidence="5">
    <location>
        <begin position="206"/>
        <end position="235"/>
    </location>
</feature>
<dbReference type="GO" id="GO:0008270">
    <property type="term" value="F:zinc ion binding"/>
    <property type="evidence" value="ECO:0007669"/>
    <property type="project" value="UniProtKB-KW"/>
</dbReference>
<dbReference type="SMART" id="SM01421">
    <property type="entry name" value="DUF3480"/>
    <property type="match status" value="1"/>
</dbReference>
<dbReference type="InterPro" id="IPR022557">
    <property type="entry name" value="SARA-like_C"/>
</dbReference>
<evidence type="ECO:0000313" key="8">
    <source>
        <dbReference type="WBParaSite" id="GPLIN_000281900"/>
    </source>
</evidence>